<accession>A0A256F0L9</accession>
<organism evidence="1 2">
    <name type="scientific">Brucella grignonensis</name>
    <dbReference type="NCBI Taxonomy" id="94627"/>
    <lineage>
        <taxon>Bacteria</taxon>
        <taxon>Pseudomonadati</taxon>
        <taxon>Pseudomonadota</taxon>
        <taxon>Alphaproteobacteria</taxon>
        <taxon>Hyphomicrobiales</taxon>
        <taxon>Brucellaceae</taxon>
        <taxon>Brucella/Ochrobactrum group</taxon>
        <taxon>Brucella</taxon>
    </lineage>
</organism>
<protein>
    <submittedName>
        <fullName evidence="1">Uncharacterized protein</fullName>
    </submittedName>
</protein>
<sequence>MKVAGKQLSFILHQQRFGFVEVAYFCQPYFWRKIVNFSKAYQI</sequence>
<gene>
    <name evidence="1" type="ORF">CEV33_3312</name>
</gene>
<name>A0A256F0L9_9HYPH</name>
<proteinExistence type="predicted"/>
<evidence type="ECO:0000313" key="1">
    <source>
        <dbReference type="EMBL" id="OYR08387.1"/>
    </source>
</evidence>
<comment type="caution">
    <text evidence="1">The sequence shown here is derived from an EMBL/GenBank/DDBJ whole genome shotgun (WGS) entry which is preliminary data.</text>
</comment>
<evidence type="ECO:0000313" key="2">
    <source>
        <dbReference type="Proteomes" id="UP000216478"/>
    </source>
</evidence>
<reference evidence="1 2" key="1">
    <citation type="submission" date="2017-07" db="EMBL/GenBank/DDBJ databases">
        <title>Phylogenetic study on the rhizospheric bacterium Ochrobactrum sp. A44.</title>
        <authorList>
            <person name="Krzyzanowska D.M."/>
            <person name="Ossowicki A."/>
            <person name="Rajewska M."/>
            <person name="Maciag T."/>
            <person name="Kaczynski Z."/>
            <person name="Czerwicka M."/>
            <person name="Jafra S."/>
        </authorList>
    </citation>
    <scope>NUCLEOTIDE SEQUENCE [LARGE SCALE GENOMIC DNA]</scope>
    <source>
        <strain evidence="1 2">OgA9a</strain>
    </source>
</reference>
<dbReference type="EMBL" id="NNRL01000167">
    <property type="protein sequence ID" value="OYR08387.1"/>
    <property type="molecule type" value="Genomic_DNA"/>
</dbReference>
<dbReference type="Proteomes" id="UP000216478">
    <property type="component" value="Unassembled WGS sequence"/>
</dbReference>
<keyword evidence="2" id="KW-1185">Reference proteome</keyword>
<dbReference type="AlphaFoldDB" id="A0A256F0L9"/>